<comment type="caution">
    <text evidence="14">The sequence shown here is derived from an EMBL/GenBank/DDBJ whole genome shotgun (WGS) entry which is preliminary data.</text>
</comment>
<feature type="region of interest" description="Disordered" evidence="12">
    <location>
        <begin position="1054"/>
        <end position="1118"/>
    </location>
</feature>
<dbReference type="Proteomes" id="UP001286313">
    <property type="component" value="Unassembled WGS sequence"/>
</dbReference>
<feature type="coiled-coil region" evidence="11">
    <location>
        <begin position="1992"/>
        <end position="2022"/>
    </location>
</feature>
<proteinExistence type="inferred from homology"/>
<protein>
    <recommendedName>
        <fullName evidence="2">non-specific serine/threonine protein kinase</fullName>
        <ecNumber evidence="2">2.7.11.1</ecNumber>
    </recommendedName>
</protein>
<feature type="compositionally biased region" description="Polar residues" evidence="12">
    <location>
        <begin position="344"/>
        <end position="367"/>
    </location>
</feature>
<dbReference type="InterPro" id="IPR017441">
    <property type="entry name" value="Protein_kinase_ATP_BS"/>
</dbReference>
<dbReference type="InterPro" id="IPR051131">
    <property type="entry name" value="NEK_Ser/Thr_kinase_NIMA"/>
</dbReference>
<feature type="domain" description="Protein kinase" evidence="13">
    <location>
        <begin position="5"/>
        <end position="259"/>
    </location>
</feature>
<feature type="compositionally biased region" description="Polar residues" evidence="12">
    <location>
        <begin position="1094"/>
        <end position="1104"/>
    </location>
</feature>
<dbReference type="GO" id="GO:0004674">
    <property type="term" value="F:protein serine/threonine kinase activity"/>
    <property type="evidence" value="ECO:0007669"/>
    <property type="project" value="UniProtKB-KW"/>
</dbReference>
<feature type="compositionally biased region" description="Polar residues" evidence="12">
    <location>
        <begin position="721"/>
        <end position="732"/>
    </location>
</feature>
<dbReference type="InterPro" id="IPR000719">
    <property type="entry name" value="Prot_kinase_dom"/>
</dbReference>
<dbReference type="EMBL" id="JAWQEG010000812">
    <property type="protein sequence ID" value="KAK3885306.1"/>
    <property type="molecule type" value="Genomic_DNA"/>
</dbReference>
<evidence type="ECO:0000256" key="2">
    <source>
        <dbReference type="ARBA" id="ARBA00012513"/>
    </source>
</evidence>
<dbReference type="Pfam" id="PF00069">
    <property type="entry name" value="Pkinase"/>
    <property type="match status" value="1"/>
</dbReference>
<comment type="catalytic activity">
    <reaction evidence="9">
        <text>L-seryl-[protein] + ATP = O-phospho-L-seryl-[protein] + ADP + H(+)</text>
        <dbReference type="Rhea" id="RHEA:17989"/>
        <dbReference type="Rhea" id="RHEA-COMP:9863"/>
        <dbReference type="Rhea" id="RHEA-COMP:11604"/>
        <dbReference type="ChEBI" id="CHEBI:15378"/>
        <dbReference type="ChEBI" id="CHEBI:29999"/>
        <dbReference type="ChEBI" id="CHEBI:30616"/>
        <dbReference type="ChEBI" id="CHEBI:83421"/>
        <dbReference type="ChEBI" id="CHEBI:456216"/>
        <dbReference type="EC" id="2.7.11.1"/>
    </reaction>
</comment>
<dbReference type="CDD" id="cd08215">
    <property type="entry name" value="STKc_Nek"/>
    <property type="match status" value="1"/>
</dbReference>
<dbReference type="SUPFAM" id="SSF56112">
    <property type="entry name" value="Protein kinase-like (PK-like)"/>
    <property type="match status" value="1"/>
</dbReference>
<feature type="compositionally biased region" description="Basic and acidic residues" evidence="12">
    <location>
        <begin position="1105"/>
        <end position="1118"/>
    </location>
</feature>
<feature type="compositionally biased region" description="Polar residues" evidence="12">
    <location>
        <begin position="933"/>
        <end position="943"/>
    </location>
</feature>
<evidence type="ECO:0000256" key="1">
    <source>
        <dbReference type="ARBA" id="ARBA00010886"/>
    </source>
</evidence>
<evidence type="ECO:0000256" key="8">
    <source>
        <dbReference type="ARBA" id="ARBA00047899"/>
    </source>
</evidence>
<feature type="region of interest" description="Disordered" evidence="12">
    <location>
        <begin position="887"/>
        <end position="907"/>
    </location>
</feature>
<evidence type="ECO:0000256" key="4">
    <source>
        <dbReference type="ARBA" id="ARBA00022679"/>
    </source>
</evidence>
<dbReference type="PROSITE" id="PS00107">
    <property type="entry name" value="PROTEIN_KINASE_ATP"/>
    <property type="match status" value="1"/>
</dbReference>
<feature type="region of interest" description="Disordered" evidence="12">
    <location>
        <begin position="716"/>
        <end position="747"/>
    </location>
</feature>
<feature type="compositionally biased region" description="Polar residues" evidence="12">
    <location>
        <begin position="1484"/>
        <end position="1501"/>
    </location>
</feature>
<organism evidence="14 15">
    <name type="scientific">Petrolisthes cinctipes</name>
    <name type="common">Flat porcelain crab</name>
    <dbReference type="NCBI Taxonomy" id="88211"/>
    <lineage>
        <taxon>Eukaryota</taxon>
        <taxon>Metazoa</taxon>
        <taxon>Ecdysozoa</taxon>
        <taxon>Arthropoda</taxon>
        <taxon>Crustacea</taxon>
        <taxon>Multicrustacea</taxon>
        <taxon>Malacostraca</taxon>
        <taxon>Eumalacostraca</taxon>
        <taxon>Eucarida</taxon>
        <taxon>Decapoda</taxon>
        <taxon>Pleocyemata</taxon>
        <taxon>Anomura</taxon>
        <taxon>Galatheoidea</taxon>
        <taxon>Porcellanidae</taxon>
        <taxon>Petrolisthes</taxon>
    </lineage>
</organism>
<dbReference type="Gene3D" id="1.10.510.10">
    <property type="entry name" value="Transferase(Phosphotransferase) domain 1"/>
    <property type="match status" value="1"/>
</dbReference>
<feature type="compositionally biased region" description="Basic and acidic residues" evidence="12">
    <location>
        <begin position="370"/>
        <end position="384"/>
    </location>
</feature>
<dbReference type="PANTHER" id="PTHR44899:SF3">
    <property type="entry name" value="SERINE_THREONINE-PROTEIN KINASE NEK1"/>
    <property type="match status" value="1"/>
</dbReference>
<keyword evidence="7 10" id="KW-0067">ATP-binding</keyword>
<comment type="catalytic activity">
    <reaction evidence="8">
        <text>L-threonyl-[protein] + ATP = O-phospho-L-threonyl-[protein] + ADP + H(+)</text>
        <dbReference type="Rhea" id="RHEA:46608"/>
        <dbReference type="Rhea" id="RHEA-COMP:11060"/>
        <dbReference type="Rhea" id="RHEA-COMP:11605"/>
        <dbReference type="ChEBI" id="CHEBI:15378"/>
        <dbReference type="ChEBI" id="CHEBI:30013"/>
        <dbReference type="ChEBI" id="CHEBI:30616"/>
        <dbReference type="ChEBI" id="CHEBI:61977"/>
        <dbReference type="ChEBI" id="CHEBI:456216"/>
        <dbReference type="EC" id="2.7.11.1"/>
    </reaction>
</comment>
<evidence type="ECO:0000313" key="14">
    <source>
        <dbReference type="EMBL" id="KAK3885306.1"/>
    </source>
</evidence>
<keyword evidence="4" id="KW-0808">Transferase</keyword>
<keyword evidence="3" id="KW-0723">Serine/threonine-protein kinase</keyword>
<dbReference type="PROSITE" id="PS50011">
    <property type="entry name" value="PROTEIN_KINASE_DOM"/>
    <property type="match status" value="1"/>
</dbReference>
<dbReference type="InterPro" id="IPR011009">
    <property type="entry name" value="Kinase-like_dom_sf"/>
</dbReference>
<feature type="region of interest" description="Disordered" evidence="12">
    <location>
        <begin position="1462"/>
        <end position="1501"/>
    </location>
</feature>
<reference evidence="14" key="1">
    <citation type="submission" date="2023-10" db="EMBL/GenBank/DDBJ databases">
        <title>Genome assemblies of two species of porcelain crab, Petrolisthes cinctipes and Petrolisthes manimaculis (Anomura: Porcellanidae).</title>
        <authorList>
            <person name="Angst P."/>
        </authorList>
    </citation>
    <scope>NUCLEOTIDE SEQUENCE</scope>
    <source>
        <strain evidence="14">PB745_01</strain>
        <tissue evidence="14">Gill</tissue>
    </source>
</reference>
<feature type="binding site" evidence="10">
    <location>
        <position position="34"/>
    </location>
    <ligand>
        <name>ATP</name>
        <dbReference type="ChEBI" id="CHEBI:30616"/>
    </ligand>
</feature>
<dbReference type="PROSITE" id="PS00108">
    <property type="entry name" value="PROTEIN_KINASE_ST"/>
    <property type="match status" value="1"/>
</dbReference>
<evidence type="ECO:0000256" key="3">
    <source>
        <dbReference type="ARBA" id="ARBA00022527"/>
    </source>
</evidence>
<feature type="compositionally biased region" description="Basic and acidic residues" evidence="12">
    <location>
        <begin position="1054"/>
        <end position="1079"/>
    </location>
</feature>
<dbReference type="FunFam" id="1.10.510.10:FF:000172">
    <property type="entry name" value="serine/threonine-protein kinase Nek1 isoform X1"/>
    <property type="match status" value="1"/>
</dbReference>
<dbReference type="EC" id="2.7.11.1" evidence="2"/>
<keyword evidence="5 10" id="KW-0547">Nucleotide-binding</keyword>
<feature type="region of interest" description="Disordered" evidence="12">
    <location>
        <begin position="324"/>
        <end position="396"/>
    </location>
</feature>
<feature type="compositionally biased region" description="Polar residues" evidence="12">
    <location>
        <begin position="1577"/>
        <end position="1594"/>
    </location>
</feature>
<evidence type="ECO:0000313" key="15">
    <source>
        <dbReference type="Proteomes" id="UP001286313"/>
    </source>
</evidence>
<dbReference type="InterPro" id="IPR008271">
    <property type="entry name" value="Ser/Thr_kinase_AS"/>
</dbReference>
<feature type="compositionally biased region" description="Basic and acidic residues" evidence="12">
    <location>
        <begin position="1465"/>
        <end position="1483"/>
    </location>
</feature>
<name>A0AAE1KTK1_PETCI</name>
<evidence type="ECO:0000259" key="13">
    <source>
        <dbReference type="PROSITE" id="PS50011"/>
    </source>
</evidence>
<evidence type="ECO:0000256" key="9">
    <source>
        <dbReference type="ARBA" id="ARBA00048679"/>
    </source>
</evidence>
<feature type="region of interest" description="Disordered" evidence="12">
    <location>
        <begin position="923"/>
        <end position="988"/>
    </location>
</feature>
<feature type="region of interest" description="Disordered" evidence="12">
    <location>
        <begin position="1568"/>
        <end position="1594"/>
    </location>
</feature>
<dbReference type="GO" id="GO:0005524">
    <property type="term" value="F:ATP binding"/>
    <property type="evidence" value="ECO:0007669"/>
    <property type="project" value="UniProtKB-UniRule"/>
</dbReference>
<evidence type="ECO:0000256" key="12">
    <source>
        <dbReference type="SAM" id="MobiDB-lite"/>
    </source>
</evidence>
<evidence type="ECO:0000256" key="5">
    <source>
        <dbReference type="ARBA" id="ARBA00022741"/>
    </source>
</evidence>
<keyword evidence="11" id="KW-0175">Coiled coil</keyword>
<accession>A0AAE1KTK1</accession>
<evidence type="ECO:0000256" key="10">
    <source>
        <dbReference type="PROSITE-ProRule" id="PRU10141"/>
    </source>
</evidence>
<keyword evidence="6" id="KW-0418">Kinase</keyword>
<evidence type="ECO:0000256" key="11">
    <source>
        <dbReference type="SAM" id="Coils"/>
    </source>
</evidence>
<comment type="similarity">
    <text evidence="1">Belongs to the protein kinase superfamily. NEK Ser/Thr protein kinase family. NIMA subfamily.</text>
</comment>
<feature type="region of interest" description="Disordered" evidence="12">
    <location>
        <begin position="1822"/>
        <end position="1857"/>
    </location>
</feature>
<dbReference type="PANTHER" id="PTHR44899">
    <property type="entry name" value="CAMK FAMILY PROTEIN KINASE"/>
    <property type="match status" value="1"/>
</dbReference>
<gene>
    <name evidence="14" type="ORF">Pcinc_010471</name>
</gene>
<evidence type="ECO:0000256" key="7">
    <source>
        <dbReference type="ARBA" id="ARBA00022840"/>
    </source>
</evidence>
<dbReference type="SMART" id="SM00220">
    <property type="entry name" value="S_TKc"/>
    <property type="match status" value="1"/>
</dbReference>
<keyword evidence="15" id="KW-1185">Reference proteome</keyword>
<evidence type="ECO:0000256" key="6">
    <source>
        <dbReference type="ARBA" id="ARBA00022777"/>
    </source>
</evidence>
<sequence length="2124" mass="236045">MMKEYHVVSQLGCGSYGSAHLAHHIPSNTKRVIKRIRTAHLAPQQLQEARQEVQVLALLIHPYITEFRGSCEEDGCLLIAMDYCGGGDLHSLINGRGSVLFPEDRVLDWFVQLCLAVKYIHDRKILHRDIKAQNIFLTDDGKVRLGDFGIAKVLNSSTDLARTCIGTPYYLSPEMCENKPYNNKSDIWALGCVLYEMLTLKHAFEANNMKALILKIVKGIYPPVPQRYSRDLRLLVAQIFQRLPQARPSISEILRKPFILKRVPRFISGCEEEELMASLIKRKCTFPASARRISVSKRPQDITDPSAKYGASLSVQKRILYKTPAKSGVKSTRHSIGSAKKTAKTNQSRVNSRLNQLNKNKYPSENSLFFKDDQNNSAEKNQDKRHQRRSKSVPETYCQNLKKGQHLMVKNAPSPKKLQLMLDSSGFRKQKKILSGYIDDNSSSPKIPQSQELGYWDNHSPNIAQISMSGDSAIQQEEFGTSPPKVDGWLVDEYLSRKLQAAQQKRKFLEAIVVPDATETSVVDNDLQIKIESSAEVISNELKQENLSVREKLSSCRTAKIDPHNAETKIARDNAPTAAQEQRNGQGAIAKQVKDIANQTLRLRSYSSSDENDDAMCVKTSAEEMRKMMQEKLKRIAQKRKNKMSQMVLQRRQWAYEREKILGNSSRNNVNESDSFESSLKCFPQAKESGEGNEPHSSNIPFSENIHQITSVPDRTVSHLGHNTNKEANCSDLTHKDEQAQQQQTNDDIQVEDNKIEIRETPNRPCLTMLEKRVMHNENNLQIVIENIGKGEVCHPLTSTDKSNATICNESSAFVDITVTDNGEMSLLTEKHMSPQTMIPKQVLIKDMAVTDETKTSVLHAAENIKELSSNEAGFVKKTESNEKIIPSSPYESLSTKNERENNTENLSVENEKIVLYSPCESLSTKHERENSTENLSVKSSLPTLPVTPPGRGDTVAKQSNGDSGVPQDSEKLTPSKRARWGDVHTAGLEISPLETTGSEMETTTSSDLVTVFREAGERRLWRRECRELVTALSEADIEMDKVKEHVKFAVNRQTDHERKLDGKLHPKTKSGEGKEEKVSSTQNLKSKREKISNQKNICTSLKSRSNERKTLGGGKESESIVSKKTGKCIEMNSTFTVKDGLTVCGKGTCACHSSRLARGQVTETLNAAETGHVMNSTFEVGKESFEKEISALGPPLLNSTFDKGKGKCNTIPAKVPSGLNSTFSIQNKVSTNLQLECKQEKTQVSEAGKENNQTKQLNTTVILETLNTDAIVGNTLNETQILTTEDNASNKDIDDNPSAPSQFPTACAKQTLCETLNIEDNISESSCASSTNGQKKFRASLLDKLRLHLSPQHKLKLKYSVDSNQCSGSKVPLSPLVKEEKTIKKTQETVSVVNEKEDLHLNTSEAVCSFGQKGKIKSGLASILRKLSSKNEIKTSSDIASGKSNTQTHNETIVLNTTFTGSDKMSRDSYGEKSTEPAEEKITSNSNSLPMLSLQDKQPSKSMIVREDSKADHTEPENELNCDLIETKSGLYPEVTLETTFSASNRTEKKNPSELVNDVPRVNIVDDISGDSGIDTQNTGIYTTSESPDSSSHIHMQSIPFSFEQNTCSRETETQLQVTASNGKANRESLRTSPTLLSTLDGTRTLQGIHIDLNDVPTHPQSIHNLANSIVSDVFATARRITGNENIQNVSPVSTNGIHLNLRSSTELEGEVAADQKNTNNSIYLETTEHKSEKAQKQTHAQNRVNENLFIREEITESNGMIPDGEHADKEAEHMNDDGLESMTFAKEKNSINIDNALKQENQHLPDNNIQELSRVARLEEQSKGKFDAGESLTERTPPPSLSPHTSTNIGSSPARARPTVLNLCTSNTARPAFHISLVAHKGKGNIDGMKKKIMKGKCNVSKQARLTSKEFEEVYFHPLLIEDKRCKHTSGIRRHDNTKYSEKNIVDCNQSSKGISTRKHKGDNIDSCDSVPLTMKNTLSTTGKGILPVSNEETEDLAMLRKSMEQLLEREEKKEKLGKETCGSLPSDVWHLDKSGVVVPEVGGATGSGVYAWIEEQRARLEEDLGLDLFLNAYHRLEEAQEREGCMVGGAVGEVEELLGPPHAHLTPHILQLVVADALYHN</sequence>